<protein>
    <recommendedName>
        <fullName evidence="3">DNA mismatch repair protein HSM3 N-terminal domain-containing protein</fullName>
    </recommendedName>
</protein>
<sequence length="597" mass="64858">MDEQAAQLLRLRQHLKDVHDNPSIILDEKLLDQARYSLIPTLTSQDRQALILQVYQLLPNLQQDPAPTVSLLSKLLEPVSLSDVLALEPPVDFIAGLQVATTPFNNLTLSLLEKADGSTARILASAHSHLFIALVELWLGTQDEGVADKAGKVLLALLKADLPDPGTIGRDGSVWKRLFRDRDVYERIFAITDTRTGRDVSLNASRKTVAQARLLDWLPAVAALDWNAVSQSYHPDVEAAFGLKDTGHQSLLDYAMCHMVDYKRDVLMHRTLMAAYEALLAINPSSSLSGSPALDFLSKNGLHSRTLKYYIAPEDPAHDPLDVSFLYGPAAIYTARWAEMYPYDLESPRNAELKRAVLKKATAAVKVPAARWAHSHSPAEDLHVLASIPRSTLLALGSSNPVLAIPSRVANADALRCLATIFHGPRVDDGSNSNVVTFPAPAHLPTDAEELKAAQALYSQYLAHNPRLWTDATTHADTIALKDQALASIHLLTSVLSARWGGLAAVMDDSSPAKAAVVPWLLGPPKTFSNLVGGRGDAENAAYQIATARFDALRLFARLLGDAEGYADVKAAVEQRIKEGPWGQAPEAGGRIATMEL</sequence>
<dbReference type="OrthoDB" id="4538483at2759"/>
<keyword evidence="2" id="KW-1185">Reference proteome</keyword>
<dbReference type="STRING" id="253628.A0A0D2BAC5"/>
<dbReference type="InParanoid" id="A0A0D2BAC5"/>
<proteinExistence type="predicted"/>
<organism evidence="1 2">
    <name type="scientific">Verruconis gallopava</name>
    <dbReference type="NCBI Taxonomy" id="253628"/>
    <lineage>
        <taxon>Eukaryota</taxon>
        <taxon>Fungi</taxon>
        <taxon>Dikarya</taxon>
        <taxon>Ascomycota</taxon>
        <taxon>Pezizomycotina</taxon>
        <taxon>Dothideomycetes</taxon>
        <taxon>Pleosporomycetidae</taxon>
        <taxon>Venturiales</taxon>
        <taxon>Sympoventuriaceae</taxon>
        <taxon>Verruconis</taxon>
    </lineage>
</organism>
<dbReference type="EMBL" id="KN847531">
    <property type="protein sequence ID" value="KIW08284.1"/>
    <property type="molecule type" value="Genomic_DNA"/>
</dbReference>
<dbReference type="VEuPathDB" id="FungiDB:PV09_01203"/>
<name>A0A0D2BAC5_9PEZI</name>
<dbReference type="Gene3D" id="1.25.10.50">
    <property type="match status" value="1"/>
</dbReference>
<evidence type="ECO:0008006" key="3">
    <source>
        <dbReference type="Google" id="ProtNLM"/>
    </source>
</evidence>
<dbReference type="GeneID" id="27309176"/>
<dbReference type="RefSeq" id="XP_016218153.1">
    <property type="nucleotide sequence ID" value="XM_016354058.1"/>
</dbReference>
<evidence type="ECO:0000313" key="1">
    <source>
        <dbReference type="EMBL" id="KIW08284.1"/>
    </source>
</evidence>
<dbReference type="Proteomes" id="UP000053259">
    <property type="component" value="Unassembled WGS sequence"/>
</dbReference>
<dbReference type="HOGENOM" id="CLU_014593_0_0_1"/>
<reference evidence="1 2" key="1">
    <citation type="submission" date="2015-01" db="EMBL/GenBank/DDBJ databases">
        <title>The Genome Sequence of Ochroconis gallopava CBS43764.</title>
        <authorList>
            <consortium name="The Broad Institute Genomics Platform"/>
            <person name="Cuomo C."/>
            <person name="de Hoog S."/>
            <person name="Gorbushina A."/>
            <person name="Stielow B."/>
            <person name="Teixiera M."/>
            <person name="Abouelleil A."/>
            <person name="Chapman S.B."/>
            <person name="Priest M."/>
            <person name="Young S.K."/>
            <person name="Wortman J."/>
            <person name="Nusbaum C."/>
            <person name="Birren B."/>
        </authorList>
    </citation>
    <scope>NUCLEOTIDE SEQUENCE [LARGE SCALE GENOMIC DNA]</scope>
    <source>
        <strain evidence="1 2">CBS 43764</strain>
    </source>
</reference>
<dbReference type="AlphaFoldDB" id="A0A0D2BAC5"/>
<gene>
    <name evidence="1" type="ORF">PV09_01203</name>
</gene>
<accession>A0A0D2BAC5</accession>
<evidence type="ECO:0000313" key="2">
    <source>
        <dbReference type="Proteomes" id="UP000053259"/>
    </source>
</evidence>